<dbReference type="Proteomes" id="UP000636956">
    <property type="component" value="Unassembled WGS sequence"/>
</dbReference>
<proteinExistence type="predicted"/>
<dbReference type="Gene3D" id="1.10.357.10">
    <property type="entry name" value="Tetracycline Repressor, domain 2"/>
    <property type="match status" value="1"/>
</dbReference>
<name>A0A917PSD4_9MICO</name>
<evidence type="ECO:0000313" key="1">
    <source>
        <dbReference type="EMBL" id="GGJ89857.1"/>
    </source>
</evidence>
<protein>
    <submittedName>
        <fullName evidence="1">Uncharacterized protein</fullName>
    </submittedName>
</protein>
<comment type="caution">
    <text evidence="1">The sequence shown here is derived from an EMBL/GenBank/DDBJ whole genome shotgun (WGS) entry which is preliminary data.</text>
</comment>
<dbReference type="EMBL" id="BMMD01000020">
    <property type="protein sequence ID" value="GGJ89857.1"/>
    <property type="molecule type" value="Genomic_DNA"/>
</dbReference>
<accession>A0A917PSD4</accession>
<dbReference type="RefSeq" id="WP_188744263.1">
    <property type="nucleotide sequence ID" value="NZ_BAABFW010000014.1"/>
</dbReference>
<reference evidence="1" key="2">
    <citation type="submission" date="2020-09" db="EMBL/GenBank/DDBJ databases">
        <authorList>
            <person name="Sun Q."/>
            <person name="Zhou Y."/>
        </authorList>
    </citation>
    <scope>NUCLEOTIDE SEQUENCE</scope>
    <source>
        <strain evidence="1">CGMCC 1.8984</strain>
    </source>
</reference>
<organism evidence="1 2">
    <name type="scientific">Agromyces bauzanensis</name>
    <dbReference type="NCBI Taxonomy" id="1308924"/>
    <lineage>
        <taxon>Bacteria</taxon>
        <taxon>Bacillati</taxon>
        <taxon>Actinomycetota</taxon>
        <taxon>Actinomycetes</taxon>
        <taxon>Micrococcales</taxon>
        <taxon>Microbacteriaceae</taxon>
        <taxon>Agromyces</taxon>
    </lineage>
</organism>
<dbReference type="AlphaFoldDB" id="A0A917PSD4"/>
<gene>
    <name evidence="1" type="ORF">GCM10011372_30520</name>
</gene>
<reference evidence="1" key="1">
    <citation type="journal article" date="2014" name="Int. J. Syst. Evol. Microbiol.">
        <title>Complete genome sequence of Corynebacterium casei LMG S-19264T (=DSM 44701T), isolated from a smear-ripened cheese.</title>
        <authorList>
            <consortium name="US DOE Joint Genome Institute (JGI-PGF)"/>
            <person name="Walter F."/>
            <person name="Albersmeier A."/>
            <person name="Kalinowski J."/>
            <person name="Ruckert C."/>
        </authorList>
    </citation>
    <scope>NUCLEOTIDE SEQUENCE</scope>
    <source>
        <strain evidence="1">CGMCC 1.8984</strain>
    </source>
</reference>
<sequence length="141" mass="14834">MVAIDALQVLDRMRVEPGESVIDALERAIRSQPNEGTVERAAQLQGLARDHATLRPYLLATFGQVMRPLLGILGEASGGARADLDTLLSVNACYGIFSAITLGEIDLPLPGHGAPTTLAHAVDPLISLMSARPRAGFAPAL</sequence>
<keyword evidence="2" id="KW-1185">Reference proteome</keyword>
<evidence type="ECO:0000313" key="2">
    <source>
        <dbReference type="Proteomes" id="UP000636956"/>
    </source>
</evidence>